<dbReference type="SUPFAM" id="SSF53187">
    <property type="entry name" value="Zn-dependent exopeptidases"/>
    <property type="match status" value="1"/>
</dbReference>
<keyword evidence="2" id="KW-0464">Manganese</keyword>
<dbReference type="Gene3D" id="3.30.70.360">
    <property type="match status" value="1"/>
</dbReference>
<dbReference type="PANTHER" id="PTHR11014">
    <property type="entry name" value="PEPTIDASE M20 FAMILY MEMBER"/>
    <property type="match status" value="1"/>
</dbReference>
<keyword evidence="1 4" id="KW-0378">Hydrolase</keyword>
<dbReference type="Pfam" id="PF01546">
    <property type="entry name" value="Peptidase_M20"/>
    <property type="match status" value="1"/>
</dbReference>
<dbReference type="InterPro" id="IPR002933">
    <property type="entry name" value="Peptidase_M20"/>
</dbReference>
<dbReference type="SUPFAM" id="SSF55031">
    <property type="entry name" value="Bacterial exopeptidase dimerisation domain"/>
    <property type="match status" value="1"/>
</dbReference>
<proteinExistence type="predicted"/>
<evidence type="ECO:0000256" key="2">
    <source>
        <dbReference type="PIRSR" id="PIRSR005962-1"/>
    </source>
</evidence>
<feature type="binding site" evidence="2">
    <location>
        <position position="98"/>
    </location>
    <ligand>
        <name>Mn(2+)</name>
        <dbReference type="ChEBI" id="CHEBI:29035"/>
        <label>2</label>
    </ligand>
</feature>
<dbReference type="InterPro" id="IPR017439">
    <property type="entry name" value="Amidohydrolase"/>
</dbReference>
<dbReference type="GO" id="GO:0050118">
    <property type="term" value="F:N-acetyldiaminopimelate deacetylase activity"/>
    <property type="evidence" value="ECO:0007669"/>
    <property type="project" value="UniProtKB-ARBA"/>
</dbReference>
<dbReference type="Pfam" id="PF07687">
    <property type="entry name" value="M20_dimer"/>
    <property type="match status" value="1"/>
</dbReference>
<dbReference type="FunFam" id="3.30.70.360:FF:000001">
    <property type="entry name" value="N-acetyldiaminopimelate deacetylase"/>
    <property type="match status" value="1"/>
</dbReference>
<dbReference type="EC" id="3.-.-.-" evidence="4"/>
<feature type="binding site" evidence="2">
    <location>
        <position position="132"/>
    </location>
    <ligand>
        <name>Mn(2+)</name>
        <dbReference type="ChEBI" id="CHEBI:29035"/>
        <label>2</label>
    </ligand>
</feature>
<dbReference type="Proteomes" id="UP000196240">
    <property type="component" value="Unassembled WGS sequence"/>
</dbReference>
<reference evidence="4 5" key="1">
    <citation type="submission" date="2017-02" db="EMBL/GenBank/DDBJ databases">
        <authorList>
            <person name="Peterson S.W."/>
        </authorList>
    </citation>
    <scope>NUCLEOTIDE SEQUENCE [LARGE SCALE GENOMIC DNA]</scope>
    <source>
        <strain evidence="4">C6</strain>
    </source>
</reference>
<dbReference type="PANTHER" id="PTHR11014:SF63">
    <property type="entry name" value="METALLOPEPTIDASE, PUTATIVE (AFU_ORTHOLOGUE AFUA_6G09600)-RELATED"/>
    <property type="match status" value="1"/>
</dbReference>
<accession>A0A1R7QG83</accession>
<dbReference type="RefSeq" id="WP_087014236.1">
    <property type="nucleotide sequence ID" value="NZ_FUUY01000011.1"/>
</dbReference>
<evidence type="ECO:0000259" key="3">
    <source>
        <dbReference type="Pfam" id="PF07687"/>
    </source>
</evidence>
<dbReference type="GO" id="GO:0019877">
    <property type="term" value="P:diaminopimelate biosynthetic process"/>
    <property type="evidence" value="ECO:0007669"/>
    <property type="project" value="UniProtKB-ARBA"/>
</dbReference>
<evidence type="ECO:0000313" key="5">
    <source>
        <dbReference type="Proteomes" id="UP000196240"/>
    </source>
</evidence>
<feature type="binding site" evidence="2">
    <location>
        <position position="96"/>
    </location>
    <ligand>
        <name>Mn(2+)</name>
        <dbReference type="ChEBI" id="CHEBI:29035"/>
        <label>2</label>
    </ligand>
</feature>
<sequence>MSNRPLLEQQLLSWRHELHRHPELSGQEFQTTDKLKQWLSEYGIETSTWGLKTGLIADIGTGHPIVAIRADIDALPIHEEIEQDFRSTQNGVMHACGHDLHSSTILGAAILLKAQASDLKGTVRVIFQPAEETYSGAYEVLNSGALEDVSAIFGFHNVPELPLGTFATRSGAFYANVDRFKIVIKGKGGHAGRPHETKDPIVVAAQLISAVQTIASRSINNLDTCVVSITQVHAGTSWNILPEEAHLEGTVRTHSPAVRLAVEQKLKQIAQGIALAHSVDIAVNWDNGPAALINTATWTELSQSVARAQGYDMQDAPLYLIGEDFGAYLEQIPGAFVSIGSASHFGLHHPQYQPNESLIYPAAQYFAALAAQALESIHKNAEV</sequence>
<dbReference type="InterPro" id="IPR036264">
    <property type="entry name" value="Bact_exopeptidase_dim_dom"/>
</dbReference>
<feature type="binding site" evidence="2">
    <location>
        <position position="156"/>
    </location>
    <ligand>
        <name>Mn(2+)</name>
        <dbReference type="ChEBI" id="CHEBI:29035"/>
        <label>2</label>
    </ligand>
</feature>
<evidence type="ECO:0000313" key="4">
    <source>
        <dbReference type="EMBL" id="SJX23227.1"/>
    </source>
</evidence>
<organism evidence="4 5">
    <name type="scientific">Acinetobacter johnsonii</name>
    <dbReference type="NCBI Taxonomy" id="40214"/>
    <lineage>
        <taxon>Bacteria</taxon>
        <taxon>Pseudomonadati</taxon>
        <taxon>Pseudomonadota</taxon>
        <taxon>Gammaproteobacteria</taxon>
        <taxon>Moraxellales</taxon>
        <taxon>Moraxellaceae</taxon>
        <taxon>Acinetobacter</taxon>
    </lineage>
</organism>
<dbReference type="EMBL" id="FUUY01000011">
    <property type="protein sequence ID" value="SJX23227.1"/>
    <property type="molecule type" value="Genomic_DNA"/>
</dbReference>
<comment type="cofactor">
    <cofactor evidence="2">
        <name>Mn(2+)</name>
        <dbReference type="ChEBI" id="CHEBI:29035"/>
    </cofactor>
    <text evidence="2">The Mn(2+) ion enhances activity.</text>
</comment>
<gene>
    <name evidence="4" type="primary">yxeP</name>
    <name evidence="4" type="ORF">ACNJC6_02883</name>
</gene>
<dbReference type="GO" id="GO:0046872">
    <property type="term" value="F:metal ion binding"/>
    <property type="evidence" value="ECO:0007669"/>
    <property type="project" value="UniProtKB-KW"/>
</dbReference>
<dbReference type="Gene3D" id="3.40.630.10">
    <property type="entry name" value="Zn peptidases"/>
    <property type="match status" value="1"/>
</dbReference>
<evidence type="ECO:0000256" key="1">
    <source>
        <dbReference type="ARBA" id="ARBA00022801"/>
    </source>
</evidence>
<protein>
    <submittedName>
        <fullName evidence="4">Putative hydrolase YxeP</fullName>
        <ecNumber evidence="4">3.-.-.-</ecNumber>
    </submittedName>
</protein>
<name>A0A1R7QG83_ACIJO</name>
<keyword evidence="2" id="KW-0479">Metal-binding</keyword>
<dbReference type="InterPro" id="IPR011650">
    <property type="entry name" value="Peptidase_M20_dimer"/>
</dbReference>
<feature type="binding site" evidence="2">
    <location>
        <position position="348"/>
    </location>
    <ligand>
        <name>Mn(2+)</name>
        <dbReference type="ChEBI" id="CHEBI:29035"/>
        <label>2</label>
    </ligand>
</feature>
<dbReference type="PIRSF" id="PIRSF005962">
    <property type="entry name" value="Pept_M20D_amidohydro"/>
    <property type="match status" value="1"/>
</dbReference>
<dbReference type="NCBIfam" id="TIGR01891">
    <property type="entry name" value="amidohydrolases"/>
    <property type="match status" value="1"/>
</dbReference>
<dbReference type="AlphaFoldDB" id="A0A1R7QG83"/>
<feature type="domain" description="Peptidase M20 dimerisation" evidence="3">
    <location>
        <begin position="179"/>
        <end position="271"/>
    </location>
</feature>